<accession>A0A0K0FXP4</accession>
<reference evidence="5" key="2">
    <citation type="submission" date="2015-08" db="UniProtKB">
        <authorList>
            <consortium name="WormBaseParasite"/>
        </authorList>
    </citation>
    <scope>IDENTIFICATION</scope>
</reference>
<dbReference type="Pfam" id="PF05907">
    <property type="entry name" value="CXXC_Zn-b_euk"/>
    <property type="match status" value="1"/>
</dbReference>
<keyword evidence="3" id="KW-0862">Zinc</keyword>
<dbReference type="GO" id="GO:0008270">
    <property type="term" value="F:zinc ion binding"/>
    <property type="evidence" value="ECO:0007669"/>
    <property type="project" value="TreeGrafter"/>
</dbReference>
<comment type="similarity">
    <text evidence="1">Belongs to the UPF0587 family.</text>
</comment>
<name>A0A0K0FXP4_STRVS</name>
<organism evidence="4 5">
    <name type="scientific">Strongyloides venezuelensis</name>
    <name type="common">Threadworm</name>
    <dbReference type="NCBI Taxonomy" id="75913"/>
    <lineage>
        <taxon>Eukaryota</taxon>
        <taxon>Metazoa</taxon>
        <taxon>Ecdysozoa</taxon>
        <taxon>Nematoda</taxon>
        <taxon>Chromadorea</taxon>
        <taxon>Rhabditida</taxon>
        <taxon>Tylenchina</taxon>
        <taxon>Panagrolaimomorpha</taxon>
        <taxon>Strongyloidoidea</taxon>
        <taxon>Strongyloididae</taxon>
        <taxon>Strongyloides</taxon>
    </lineage>
</organism>
<dbReference type="SUPFAM" id="SSF141678">
    <property type="entry name" value="MAL13P1.257-like"/>
    <property type="match status" value="1"/>
</dbReference>
<dbReference type="WBParaSite" id="SVE_1722000.1">
    <property type="protein sequence ID" value="SVE_1722000.1"/>
    <property type="gene ID" value="SVE_1722000"/>
</dbReference>
<keyword evidence="4" id="KW-1185">Reference proteome</keyword>
<protein>
    <submittedName>
        <fullName evidence="5">UPF0587 protein (inferred by orthology to a C. elegans protein)</fullName>
    </submittedName>
</protein>
<keyword evidence="2" id="KW-0479">Metal-binding</keyword>
<proteinExistence type="inferred from homology"/>
<evidence type="ECO:0000313" key="4">
    <source>
        <dbReference type="Proteomes" id="UP000035680"/>
    </source>
</evidence>
<dbReference type="PANTHER" id="PTHR12857">
    <property type="entry name" value="CXXC MOTIF CONTAINING ZINC BINDING PROTEIN"/>
    <property type="match status" value="1"/>
</dbReference>
<reference evidence="4" key="1">
    <citation type="submission" date="2014-07" db="EMBL/GenBank/DDBJ databases">
        <authorList>
            <person name="Martin A.A"/>
            <person name="De Silva N."/>
        </authorList>
    </citation>
    <scope>NUCLEOTIDE SEQUENCE</scope>
</reference>
<evidence type="ECO:0000256" key="1">
    <source>
        <dbReference type="ARBA" id="ARBA00007818"/>
    </source>
</evidence>
<evidence type="ECO:0000313" key="5">
    <source>
        <dbReference type="WBParaSite" id="SVE_1722000.1"/>
    </source>
</evidence>
<dbReference type="InterPro" id="IPR008584">
    <property type="entry name" value="CXXC_Zn-binding_euk"/>
</dbReference>
<evidence type="ECO:0000256" key="2">
    <source>
        <dbReference type="ARBA" id="ARBA00022723"/>
    </source>
</evidence>
<dbReference type="AlphaFoldDB" id="A0A0K0FXP4"/>
<dbReference type="PANTHER" id="PTHR12857:SF0">
    <property type="entry name" value="CXXC MOTIF CONTAINING ZINC BINDING PROTEIN"/>
    <property type="match status" value="1"/>
</dbReference>
<evidence type="ECO:0000256" key="3">
    <source>
        <dbReference type="ARBA" id="ARBA00022833"/>
    </source>
</evidence>
<dbReference type="Proteomes" id="UP000035680">
    <property type="component" value="Unassembled WGS sequence"/>
</dbReference>
<sequence>MRQDCQAVCVYLVINKLIIHITAYPGIVRAMRYYVIVEVIKKALISTLTKKIILYYQLKMPILALQIKCNLNGVEKLYPDDNESFRWYLKLKCSSCGEEEDKWKYVVFEETQDTIKGRSECHLIEKCPLCGRQNTLEIRDNSFKEYVSEKNEEFQTIVEFDCRGIEPTAFDFRNHWVAVAAESGAVFDDVDLSEGLWTDYDEKMERCVEISELESKFTILKK</sequence>